<organism evidence="1 2">
    <name type="scientific">Trachymyrmex cornetzi</name>
    <dbReference type="NCBI Taxonomy" id="471704"/>
    <lineage>
        <taxon>Eukaryota</taxon>
        <taxon>Metazoa</taxon>
        <taxon>Ecdysozoa</taxon>
        <taxon>Arthropoda</taxon>
        <taxon>Hexapoda</taxon>
        <taxon>Insecta</taxon>
        <taxon>Pterygota</taxon>
        <taxon>Neoptera</taxon>
        <taxon>Endopterygota</taxon>
        <taxon>Hymenoptera</taxon>
        <taxon>Apocrita</taxon>
        <taxon>Aculeata</taxon>
        <taxon>Formicoidea</taxon>
        <taxon>Formicidae</taxon>
        <taxon>Myrmicinae</taxon>
        <taxon>Trachymyrmex</taxon>
    </lineage>
</organism>
<dbReference type="EMBL" id="KQ980747">
    <property type="protein sequence ID" value="KYN13638.1"/>
    <property type="molecule type" value="Genomic_DNA"/>
</dbReference>
<keyword evidence="2" id="KW-1185">Reference proteome</keyword>
<reference evidence="1 2" key="1">
    <citation type="submission" date="2015-09" db="EMBL/GenBank/DDBJ databases">
        <title>Trachymyrmex cornetzi WGS genome.</title>
        <authorList>
            <person name="Nygaard S."/>
            <person name="Hu H."/>
            <person name="Boomsma J."/>
            <person name="Zhang G."/>
        </authorList>
    </citation>
    <scope>NUCLEOTIDE SEQUENCE [LARGE SCALE GENOMIC DNA]</scope>
    <source>
        <strain evidence="1">Tcor2-1</strain>
        <tissue evidence="1">Whole body</tissue>
    </source>
</reference>
<dbReference type="STRING" id="471704.A0A151IYR2"/>
<dbReference type="AlphaFoldDB" id="A0A151IYR2"/>
<gene>
    <name evidence="1" type="ORF">ALC57_14165</name>
</gene>
<dbReference type="Proteomes" id="UP000078492">
    <property type="component" value="Unassembled WGS sequence"/>
</dbReference>
<name>A0A151IYR2_9HYME</name>
<evidence type="ECO:0000313" key="1">
    <source>
        <dbReference type="EMBL" id="KYN13638.1"/>
    </source>
</evidence>
<evidence type="ECO:0000313" key="2">
    <source>
        <dbReference type="Proteomes" id="UP000078492"/>
    </source>
</evidence>
<accession>A0A151IYR2</accession>
<sequence length="96" mass="10648">MLPNLINYISILIVFSGPIASKLEQDFSKLLSFGKLEAPSLYIPGYTPIKRKTTLGHRQCGVRDSDDENFNAHRSTSISLLADMFVTFLAIVNSVT</sequence>
<protein>
    <submittedName>
        <fullName evidence="1">Uncharacterized protein</fullName>
    </submittedName>
</protein>
<proteinExistence type="predicted"/>